<dbReference type="EMBL" id="MDYL01000039">
    <property type="protein sequence ID" value="OQD67358.1"/>
    <property type="molecule type" value="Genomic_DNA"/>
</dbReference>
<gene>
    <name evidence="1" type="ORF">PENDEC_c039G01085</name>
</gene>
<proteinExistence type="predicted"/>
<organism evidence="1 2">
    <name type="scientific">Penicillium decumbens</name>
    <dbReference type="NCBI Taxonomy" id="69771"/>
    <lineage>
        <taxon>Eukaryota</taxon>
        <taxon>Fungi</taxon>
        <taxon>Dikarya</taxon>
        <taxon>Ascomycota</taxon>
        <taxon>Pezizomycotina</taxon>
        <taxon>Eurotiomycetes</taxon>
        <taxon>Eurotiomycetidae</taxon>
        <taxon>Eurotiales</taxon>
        <taxon>Aspergillaceae</taxon>
        <taxon>Penicillium</taxon>
    </lineage>
</organism>
<dbReference type="OMA" id="NIGENEH"/>
<sequence>MHAPSVEMNLKARDRAKVLLATLRQFEDCQSIFLSPTDLQAFGVEAYQVDIADDGVPQFEPRFFDPYPMGVLQKYPINAAGNNYDVRRFPYMPTLQDALATVQESLPVSEDPLKAAQKLFEKRLKEYHFWDDHSHADFIDNHIAYELSAVRDGGSPFLSLLDLGGSWETIPEEFPAMFETNQLRWKSELFVQDHDKTSPLPHAICTTIAGVDATLADQNLTLHEMRAIMRMIFLLLSFMGKQHGRIIQIVVKEGRIVVQYSKLWSFEVEDTAPVELFIRYMLSRPVGLERPSSAGSRWRIDPVTGMPLA</sequence>
<accession>A0A1V6NRI5</accession>
<evidence type="ECO:0000313" key="2">
    <source>
        <dbReference type="Proteomes" id="UP000191522"/>
    </source>
</evidence>
<dbReference type="AlphaFoldDB" id="A0A1V6NRI5"/>
<comment type="caution">
    <text evidence="1">The sequence shown here is derived from an EMBL/GenBank/DDBJ whole genome shotgun (WGS) entry which is preliminary data.</text>
</comment>
<reference evidence="2" key="1">
    <citation type="journal article" date="2017" name="Nat. Microbiol.">
        <title>Global analysis of biosynthetic gene clusters reveals vast potential of secondary metabolite production in Penicillium species.</title>
        <authorList>
            <person name="Nielsen J.C."/>
            <person name="Grijseels S."/>
            <person name="Prigent S."/>
            <person name="Ji B."/>
            <person name="Dainat J."/>
            <person name="Nielsen K.F."/>
            <person name="Frisvad J.C."/>
            <person name="Workman M."/>
            <person name="Nielsen J."/>
        </authorList>
    </citation>
    <scope>NUCLEOTIDE SEQUENCE [LARGE SCALE GENOMIC DNA]</scope>
    <source>
        <strain evidence="2">IBT 11843</strain>
    </source>
</reference>
<dbReference type="STRING" id="69771.A0A1V6NRI5"/>
<name>A0A1V6NRI5_PENDC</name>
<protein>
    <submittedName>
        <fullName evidence="1">Uncharacterized protein</fullName>
    </submittedName>
</protein>
<dbReference type="Proteomes" id="UP000191522">
    <property type="component" value="Unassembled WGS sequence"/>
</dbReference>
<evidence type="ECO:0000313" key="1">
    <source>
        <dbReference type="EMBL" id="OQD67358.1"/>
    </source>
</evidence>
<keyword evidence="2" id="KW-1185">Reference proteome</keyword>